<evidence type="ECO:0000313" key="2">
    <source>
        <dbReference type="EMBL" id="PAV72127.1"/>
    </source>
</evidence>
<keyword evidence="1" id="KW-0812">Transmembrane</keyword>
<feature type="transmembrane region" description="Helical" evidence="1">
    <location>
        <begin position="22"/>
        <end position="47"/>
    </location>
</feature>
<accession>A0A2A2KDY7</accession>
<keyword evidence="3" id="KW-1185">Reference proteome</keyword>
<reference evidence="2 3" key="1">
    <citation type="journal article" date="2017" name="Curr. Biol.">
        <title>Genome architecture and evolution of a unichromosomal asexual nematode.</title>
        <authorList>
            <person name="Fradin H."/>
            <person name="Zegar C."/>
            <person name="Gutwein M."/>
            <person name="Lucas J."/>
            <person name="Kovtun M."/>
            <person name="Corcoran D."/>
            <person name="Baugh L.R."/>
            <person name="Kiontke K."/>
            <person name="Gunsalus K."/>
            <person name="Fitch D.H."/>
            <person name="Piano F."/>
        </authorList>
    </citation>
    <scope>NUCLEOTIDE SEQUENCE [LARGE SCALE GENOMIC DNA]</scope>
    <source>
        <strain evidence="2">PF1309</strain>
    </source>
</reference>
<evidence type="ECO:0000256" key="1">
    <source>
        <dbReference type="SAM" id="Phobius"/>
    </source>
</evidence>
<organism evidence="2 3">
    <name type="scientific">Diploscapter pachys</name>
    <dbReference type="NCBI Taxonomy" id="2018661"/>
    <lineage>
        <taxon>Eukaryota</taxon>
        <taxon>Metazoa</taxon>
        <taxon>Ecdysozoa</taxon>
        <taxon>Nematoda</taxon>
        <taxon>Chromadorea</taxon>
        <taxon>Rhabditida</taxon>
        <taxon>Rhabditina</taxon>
        <taxon>Rhabditomorpha</taxon>
        <taxon>Rhabditoidea</taxon>
        <taxon>Rhabditidae</taxon>
        <taxon>Diploscapter</taxon>
    </lineage>
</organism>
<sequence>MISIDTKQVTDLVSEDRWYMKIIYFVGDNWIALLLAVILFTLANTLFNKWAVPYLYEFFKKILGYESTLEEMRSLLEHDYGDLWQEKKFIIEYLKLSKAYVNFLNVACSDHKDRTRPVSLYNQFRDVQVAK</sequence>
<protein>
    <submittedName>
        <fullName evidence="2">Uncharacterized protein</fullName>
    </submittedName>
</protein>
<keyword evidence="1" id="KW-1133">Transmembrane helix</keyword>
<dbReference type="Proteomes" id="UP000218231">
    <property type="component" value="Unassembled WGS sequence"/>
</dbReference>
<gene>
    <name evidence="2" type="ORF">WR25_06782</name>
</gene>
<evidence type="ECO:0000313" key="3">
    <source>
        <dbReference type="Proteomes" id="UP000218231"/>
    </source>
</evidence>
<proteinExistence type="predicted"/>
<name>A0A2A2KDY7_9BILA</name>
<dbReference type="AlphaFoldDB" id="A0A2A2KDY7"/>
<comment type="caution">
    <text evidence="2">The sequence shown here is derived from an EMBL/GenBank/DDBJ whole genome shotgun (WGS) entry which is preliminary data.</text>
</comment>
<dbReference type="EMBL" id="LIAE01008844">
    <property type="protein sequence ID" value="PAV72127.1"/>
    <property type="molecule type" value="Genomic_DNA"/>
</dbReference>
<keyword evidence="1" id="KW-0472">Membrane</keyword>